<organism evidence="1 2">
    <name type="scientific">Stanieria cyanosphaera (strain ATCC 29371 / PCC 7437)</name>
    <dbReference type="NCBI Taxonomy" id="111780"/>
    <lineage>
        <taxon>Bacteria</taxon>
        <taxon>Bacillati</taxon>
        <taxon>Cyanobacteriota</taxon>
        <taxon>Cyanophyceae</taxon>
        <taxon>Pleurocapsales</taxon>
        <taxon>Dermocarpellaceae</taxon>
        <taxon>Stanieria</taxon>
    </lineage>
</organism>
<reference evidence="2" key="1">
    <citation type="journal article" date="2013" name="Proc. Natl. Acad. Sci. U.S.A.">
        <title>Improving the coverage of the cyanobacterial phylum using diversity-driven genome sequencing.</title>
        <authorList>
            <person name="Shih P.M."/>
            <person name="Wu D."/>
            <person name="Latifi A."/>
            <person name="Axen S.D."/>
            <person name="Fewer D.P."/>
            <person name="Talla E."/>
            <person name="Calteau A."/>
            <person name="Cai F."/>
            <person name="Tandeau de Marsac N."/>
            <person name="Rippka R."/>
            <person name="Herdman M."/>
            <person name="Sivonen K."/>
            <person name="Coursin T."/>
            <person name="Laurent T."/>
            <person name="Goodwin L."/>
            <person name="Nolan M."/>
            <person name="Davenport K.W."/>
            <person name="Han C.S."/>
            <person name="Rubin E.M."/>
            <person name="Eisen J.A."/>
            <person name="Woyke T."/>
            <person name="Gugger M."/>
            <person name="Kerfeld C.A."/>
        </authorList>
    </citation>
    <scope>NUCLEOTIDE SEQUENCE [LARGE SCALE GENOMIC DNA]</scope>
    <source>
        <strain evidence="2">ATCC 29371 / PCC 7437</strain>
    </source>
</reference>
<gene>
    <name evidence="1" type="ordered locus">Sta7437_2261</name>
</gene>
<dbReference type="STRING" id="111780.Sta7437_2261"/>
<keyword evidence="2" id="KW-1185">Reference proteome</keyword>
<evidence type="ECO:0000313" key="1">
    <source>
        <dbReference type="EMBL" id="AFZ35805.1"/>
    </source>
</evidence>
<dbReference type="Proteomes" id="UP000010473">
    <property type="component" value="Chromosome"/>
</dbReference>
<dbReference type="HOGENOM" id="CLU_3348853_0_0_3"/>
<protein>
    <submittedName>
        <fullName evidence="1">Uncharacterized protein</fullName>
    </submittedName>
</protein>
<dbReference type="AlphaFoldDB" id="K9XT75"/>
<proteinExistence type="predicted"/>
<accession>K9XT75</accession>
<name>K9XT75_STAC7</name>
<evidence type="ECO:0000313" key="2">
    <source>
        <dbReference type="Proteomes" id="UP000010473"/>
    </source>
</evidence>
<sequence length="37" mass="4420">MDWFAMTEKEWDRAVKKISKTGFTLLKKLSLMTFNHS</sequence>
<dbReference type="EMBL" id="CP003653">
    <property type="protein sequence ID" value="AFZ35805.1"/>
    <property type="molecule type" value="Genomic_DNA"/>
</dbReference>
<dbReference type="KEGG" id="scs:Sta7437_2261"/>